<dbReference type="Gene3D" id="3.40.1350.10">
    <property type="match status" value="1"/>
</dbReference>
<feature type="domain" description="Card1 endonuclease" evidence="1">
    <location>
        <begin position="247"/>
        <end position="372"/>
    </location>
</feature>
<dbReference type="EMBL" id="PVXQ01000027">
    <property type="protein sequence ID" value="PRR81579.1"/>
    <property type="molecule type" value="Genomic_DNA"/>
</dbReference>
<dbReference type="InterPro" id="IPR011856">
    <property type="entry name" value="tRNA_endonuc-like_dom_sf"/>
</dbReference>
<dbReference type="RefSeq" id="WP_106060355.1">
    <property type="nucleotide sequence ID" value="NZ_PVXQ01000027.1"/>
</dbReference>
<accession>A0A2T0BCF9</accession>
<sequence>MEFDTLITQQDPHNEINILLADKFKIKVLIYIIASKDKIKIEEIDKLFREKIPSCLIKYEISELGDIEKLESIISNNKKALVNLSGGEAINSLLLLKLSSELKIQSVYVDLTNKKRYIFTDNYRVIKKALKDMTIDEIIRSAGGNITQDSSDLCSKEEIIEIVNVISSNLSKWHKNKHKLYDKNCFIHNYKDPSKVIVNKEALKEEEIDLVKKALNYFEGIEGLEYSEEQNTIVVQFKNYYLKGAIFKSGTWLEVITHLVMKEIVEVDETRSGLVFNWSKDSTEVRNELDVVSIKDSILICISCKDSEKYDEDALNELQVYSERLGGTNAIKILVATRSPSKILIASRAEEMGIYLVIIDNDIRKFKNKLAEIINKEGQ</sequence>
<dbReference type="SUPFAM" id="SSF52980">
    <property type="entry name" value="Restriction endonuclease-like"/>
    <property type="match status" value="1"/>
</dbReference>
<evidence type="ECO:0000313" key="2">
    <source>
        <dbReference type="EMBL" id="PRR81579.1"/>
    </source>
</evidence>
<dbReference type="InterPro" id="IPR011335">
    <property type="entry name" value="Restrct_endonuc-II-like"/>
</dbReference>
<organism evidence="2 3">
    <name type="scientific">Clostridium vincentii</name>
    <dbReference type="NCBI Taxonomy" id="52704"/>
    <lineage>
        <taxon>Bacteria</taxon>
        <taxon>Bacillati</taxon>
        <taxon>Bacillota</taxon>
        <taxon>Clostridia</taxon>
        <taxon>Eubacteriales</taxon>
        <taxon>Clostridiaceae</taxon>
        <taxon>Clostridium</taxon>
    </lineage>
</organism>
<dbReference type="AlphaFoldDB" id="A0A2T0BCF9"/>
<reference evidence="2 3" key="1">
    <citation type="submission" date="2018-03" db="EMBL/GenBank/DDBJ databases">
        <title>Genome sequence of Clostridium vincentii DSM 10228.</title>
        <authorList>
            <person name="Poehlein A."/>
            <person name="Daniel R."/>
        </authorList>
    </citation>
    <scope>NUCLEOTIDE SEQUENCE [LARGE SCALE GENOMIC DNA]</scope>
    <source>
        <strain evidence="2 3">DSM 10228</strain>
    </source>
</reference>
<dbReference type="OrthoDB" id="1904635at2"/>
<dbReference type="Proteomes" id="UP000239471">
    <property type="component" value="Unassembled WGS sequence"/>
</dbReference>
<comment type="caution">
    <text evidence="2">The sequence shown here is derived from an EMBL/GenBank/DDBJ whole genome shotgun (WGS) entry which is preliminary data.</text>
</comment>
<name>A0A2T0BCF9_9CLOT</name>
<evidence type="ECO:0000259" key="1">
    <source>
        <dbReference type="Pfam" id="PF09002"/>
    </source>
</evidence>
<protein>
    <recommendedName>
        <fullName evidence="1">Card1 endonuclease domain-containing protein</fullName>
    </recommendedName>
</protein>
<dbReference type="GO" id="GO:0003676">
    <property type="term" value="F:nucleic acid binding"/>
    <property type="evidence" value="ECO:0007669"/>
    <property type="project" value="InterPro"/>
</dbReference>
<dbReference type="Pfam" id="PF09002">
    <property type="entry name" value="Card1_endonuc"/>
    <property type="match status" value="1"/>
</dbReference>
<proteinExistence type="predicted"/>
<gene>
    <name evidence="2" type="ORF">CLVI_24180</name>
</gene>
<evidence type="ECO:0000313" key="3">
    <source>
        <dbReference type="Proteomes" id="UP000239471"/>
    </source>
</evidence>
<dbReference type="InterPro" id="IPR015093">
    <property type="entry name" value="Card1_endonucl_dom"/>
</dbReference>
<keyword evidence="3" id="KW-1185">Reference proteome</keyword>